<evidence type="ECO:0000256" key="4">
    <source>
        <dbReference type="ARBA" id="ARBA00022932"/>
    </source>
</evidence>
<keyword evidence="9" id="KW-1185">Reference proteome</keyword>
<proteinExistence type="predicted"/>
<dbReference type="InterPro" id="IPR023211">
    <property type="entry name" value="DNA_pol_palm_dom_sf"/>
</dbReference>
<protein>
    <recommendedName>
        <fullName evidence="1">DNA-directed DNA polymerase</fullName>
        <ecNumber evidence="1">2.7.7.7</ecNumber>
    </recommendedName>
</protein>
<keyword evidence="2 8" id="KW-0808">Transferase</keyword>
<dbReference type="InterPro" id="IPR042087">
    <property type="entry name" value="DNA_pol_B_thumb"/>
</dbReference>
<comment type="caution">
    <text evidence="8">The sequence shown here is derived from an EMBL/GenBank/DDBJ whole genome shotgun (WGS) entry which is preliminary data.</text>
</comment>
<keyword evidence="4" id="KW-0239">DNA-directed DNA polymerase</keyword>
<dbReference type="GO" id="GO:0003887">
    <property type="term" value="F:DNA-directed DNA polymerase activity"/>
    <property type="evidence" value="ECO:0007669"/>
    <property type="project" value="UniProtKB-KW"/>
</dbReference>
<dbReference type="Gene3D" id="1.10.132.60">
    <property type="entry name" value="DNA polymerase family B, C-terminal domain"/>
    <property type="match status" value="1"/>
</dbReference>
<evidence type="ECO:0000313" key="9">
    <source>
        <dbReference type="Proteomes" id="UP000077428"/>
    </source>
</evidence>
<dbReference type="InterPro" id="IPR050240">
    <property type="entry name" value="DNA_pol_type-B"/>
</dbReference>
<dbReference type="InterPro" id="IPR043502">
    <property type="entry name" value="DNA/RNA_pol_sf"/>
</dbReference>
<dbReference type="GO" id="GO:0000166">
    <property type="term" value="F:nucleotide binding"/>
    <property type="evidence" value="ECO:0007669"/>
    <property type="project" value="InterPro"/>
</dbReference>
<evidence type="ECO:0000256" key="3">
    <source>
        <dbReference type="ARBA" id="ARBA00022695"/>
    </source>
</evidence>
<name>A0A162FH73_METOA</name>
<evidence type="ECO:0000259" key="7">
    <source>
        <dbReference type="Pfam" id="PF00136"/>
    </source>
</evidence>
<dbReference type="InterPro" id="IPR006134">
    <property type="entry name" value="DNA-dir_DNA_pol_B_multi_dom"/>
</dbReference>
<dbReference type="EC" id="2.7.7.7" evidence="1"/>
<dbReference type="STRING" id="66851.MBORA_09060"/>
<reference evidence="9" key="1">
    <citation type="journal article" date="2016" name="Genome Announc.">
        <title>Draft Genome Sequences of Methanobrevibacter curvatus DSM11111, Methanobrevibacter cuticularis DSM11139, Methanobrevibacter filiformis DSM11501, and Methanobrevibacter oralis DSM7256.</title>
        <authorList>
            <person name="Poehlein A."/>
            <person name="Seedorf H."/>
        </authorList>
    </citation>
    <scope>NUCLEOTIDE SEQUENCE [LARGE SCALE GENOMIC DNA]</scope>
    <source>
        <strain evidence="9">DSM 7256 / JCM 30027 / ZR</strain>
    </source>
</reference>
<evidence type="ECO:0000256" key="2">
    <source>
        <dbReference type="ARBA" id="ARBA00022679"/>
    </source>
</evidence>
<keyword evidence="5" id="KW-0238">DNA-binding</keyword>
<comment type="catalytic activity">
    <reaction evidence="6">
        <text>DNA(n) + a 2'-deoxyribonucleoside 5'-triphosphate = DNA(n+1) + diphosphate</text>
        <dbReference type="Rhea" id="RHEA:22508"/>
        <dbReference type="Rhea" id="RHEA-COMP:17339"/>
        <dbReference type="Rhea" id="RHEA-COMP:17340"/>
        <dbReference type="ChEBI" id="CHEBI:33019"/>
        <dbReference type="ChEBI" id="CHEBI:61560"/>
        <dbReference type="ChEBI" id="CHEBI:173112"/>
        <dbReference type="EC" id="2.7.7.7"/>
    </reaction>
</comment>
<dbReference type="Gene3D" id="3.90.1600.10">
    <property type="entry name" value="Palm domain of DNA polymerase"/>
    <property type="match status" value="1"/>
</dbReference>
<feature type="domain" description="DNA-directed DNA polymerase family B multifunctional" evidence="7">
    <location>
        <begin position="19"/>
        <end position="206"/>
    </location>
</feature>
<dbReference type="Pfam" id="PF00136">
    <property type="entry name" value="DNA_pol_B"/>
    <property type="match status" value="1"/>
</dbReference>
<dbReference type="GO" id="GO:0006261">
    <property type="term" value="P:DNA-templated DNA replication"/>
    <property type="evidence" value="ECO:0007669"/>
    <property type="project" value="TreeGrafter"/>
</dbReference>
<keyword evidence="3 8" id="KW-0548">Nucleotidyltransferase</keyword>
<evidence type="ECO:0000313" key="8">
    <source>
        <dbReference type="EMBL" id="KZX13005.1"/>
    </source>
</evidence>
<evidence type="ECO:0000256" key="6">
    <source>
        <dbReference type="ARBA" id="ARBA00049244"/>
    </source>
</evidence>
<dbReference type="Proteomes" id="UP000077428">
    <property type="component" value="Unassembled WGS sequence"/>
</dbReference>
<organism evidence="8 9">
    <name type="scientific">Methanobrevibacter oralis</name>
    <dbReference type="NCBI Taxonomy" id="66851"/>
    <lineage>
        <taxon>Archaea</taxon>
        <taxon>Methanobacteriati</taxon>
        <taxon>Methanobacteriota</taxon>
        <taxon>Methanomada group</taxon>
        <taxon>Methanobacteria</taxon>
        <taxon>Methanobacteriales</taxon>
        <taxon>Methanobacteriaceae</taxon>
        <taxon>Methanobrevibacter</taxon>
    </lineage>
</organism>
<dbReference type="EMBL" id="LWMU01000059">
    <property type="protein sequence ID" value="KZX13005.1"/>
    <property type="molecule type" value="Genomic_DNA"/>
</dbReference>
<dbReference type="PANTHER" id="PTHR10322">
    <property type="entry name" value="DNA POLYMERASE CATALYTIC SUBUNIT"/>
    <property type="match status" value="1"/>
</dbReference>
<gene>
    <name evidence="8" type="primary">polB_1</name>
    <name evidence="8" type="ORF">MBORA_09060</name>
</gene>
<evidence type="ECO:0000256" key="1">
    <source>
        <dbReference type="ARBA" id="ARBA00012417"/>
    </source>
</evidence>
<accession>A0A162FH73</accession>
<evidence type="ECO:0000256" key="5">
    <source>
        <dbReference type="ARBA" id="ARBA00023125"/>
    </source>
</evidence>
<dbReference type="AlphaFoldDB" id="A0A162FH73"/>
<sequence>MVPELIEETKEQLELEAEIKAQAQKFIKYLNSTLPEGMELEYEGFYRRGFFVSKKRYAVIEDGEIIAKGLELVRRDWAPIVKNTQESVLMAILKEGNSDKAIEAVKKVLKRIRKGEVDKKELIIHTQITKQLDQYKQVGPHVVAAKRIEEHGIKISRGTIIQYIIVKGKGSISQRAVPYDYSEGYEYDKDYYIHHQLIPAVGRIMGPLGYSKKDLEDMAVGEVQQSLDAFF</sequence>
<dbReference type="SUPFAM" id="SSF56672">
    <property type="entry name" value="DNA/RNA polymerases"/>
    <property type="match status" value="1"/>
</dbReference>
<dbReference type="GO" id="GO:0003677">
    <property type="term" value="F:DNA binding"/>
    <property type="evidence" value="ECO:0007669"/>
    <property type="project" value="UniProtKB-KW"/>
</dbReference>
<dbReference type="PANTHER" id="PTHR10322:SF23">
    <property type="entry name" value="DNA POLYMERASE DELTA CATALYTIC SUBUNIT"/>
    <property type="match status" value="1"/>
</dbReference>
<dbReference type="PATRIC" id="fig|66851.6.peg.997"/>